<dbReference type="InterPro" id="IPR017708">
    <property type="entry name" value="Alt_ATP_synth_F0_Csu"/>
</dbReference>
<dbReference type="InterPro" id="IPR000454">
    <property type="entry name" value="ATP_synth_F0_csu"/>
</dbReference>
<dbReference type="GO" id="GO:0045259">
    <property type="term" value="C:proton-transporting ATP synthase complex"/>
    <property type="evidence" value="ECO:0007669"/>
    <property type="project" value="UniProtKB-KW"/>
</dbReference>
<organism evidence="8 9">
    <name type="scientific">Onishia taeanensis</name>
    <dbReference type="NCBI Taxonomy" id="284577"/>
    <lineage>
        <taxon>Bacteria</taxon>
        <taxon>Pseudomonadati</taxon>
        <taxon>Pseudomonadota</taxon>
        <taxon>Gammaproteobacteria</taxon>
        <taxon>Oceanospirillales</taxon>
        <taxon>Halomonadaceae</taxon>
        <taxon>Onishia</taxon>
    </lineage>
</organism>
<keyword evidence="9" id="KW-1185">Reference proteome</keyword>
<keyword evidence="6" id="KW-0813">Transport</keyword>
<protein>
    <recommendedName>
        <fullName evidence="6">ATP synthase subunit c</fullName>
    </recommendedName>
    <alternativeName>
        <fullName evidence="6">ATP synthase F(0) sector subunit c</fullName>
    </alternativeName>
    <alternativeName>
        <fullName evidence="6">F-type ATPase subunit c</fullName>
        <shortName evidence="6">F-ATPase subunit c</shortName>
    </alternativeName>
    <alternativeName>
        <fullName evidence="6">Lipid-binding protein</fullName>
    </alternativeName>
</protein>
<dbReference type="GO" id="GO:0033177">
    <property type="term" value="C:proton-transporting two-sector ATPase complex, proton-transporting domain"/>
    <property type="evidence" value="ECO:0007669"/>
    <property type="project" value="InterPro"/>
</dbReference>
<evidence type="ECO:0000259" key="7">
    <source>
        <dbReference type="Pfam" id="PF00137"/>
    </source>
</evidence>
<dbReference type="OrthoDB" id="5296711at2"/>
<dbReference type="RefSeq" id="WP_092527749.1">
    <property type="nucleotide sequence ID" value="NZ_FNCI01000013.1"/>
</dbReference>
<comment type="subcellular location">
    <subcellularLocation>
        <location evidence="6">Cell membrane</location>
        <topology evidence="6">Multi-pass membrane protein</topology>
    </subcellularLocation>
    <subcellularLocation>
        <location evidence="1">Membrane</location>
        <topology evidence="1">Multi-pass membrane protein</topology>
    </subcellularLocation>
</comment>
<dbReference type="CDD" id="cd18121">
    <property type="entry name" value="ATP-synt_Fo_c"/>
    <property type="match status" value="1"/>
</dbReference>
<evidence type="ECO:0000313" key="8">
    <source>
        <dbReference type="EMBL" id="SDG43662.1"/>
    </source>
</evidence>
<dbReference type="InterPro" id="IPR002379">
    <property type="entry name" value="ATPase_proteolipid_c-like_dom"/>
</dbReference>
<keyword evidence="6" id="KW-0066">ATP synthesis</keyword>
<dbReference type="Gene3D" id="1.20.120.610">
    <property type="entry name" value="lithium bound rotor ring of v- atpase"/>
    <property type="match status" value="1"/>
</dbReference>
<keyword evidence="6" id="KW-0446">Lipid-binding</keyword>
<comment type="function">
    <text evidence="6">F(1)F(0) ATP synthase produces ATP from ADP in the presence of a proton or sodium gradient. F-type ATPases consist of two structural domains, F(1) containing the extramembraneous catalytic core and F(0) containing the membrane proton channel, linked together by a central stalk and a peripheral stalk. During catalysis, ATP synthesis in the catalytic domain of F(1) is coupled via a rotary mechanism of the central stalk subunits to proton translocation.</text>
</comment>
<keyword evidence="6" id="KW-0375">Hydrogen ion transport</keyword>
<dbReference type="AlphaFoldDB" id="A0A1G7U7U4"/>
<evidence type="ECO:0000256" key="1">
    <source>
        <dbReference type="ARBA" id="ARBA00004141"/>
    </source>
</evidence>
<proteinExistence type="inferred from homology"/>
<comment type="similarity">
    <text evidence="2 6">Belongs to the ATPase C chain family.</text>
</comment>
<dbReference type="PRINTS" id="PR00124">
    <property type="entry name" value="ATPASEC"/>
</dbReference>
<comment type="function">
    <text evidence="6">Key component of the F(0) channel; it plays a direct role in translocation across the membrane. A homomeric c-ring of between 10-14 subunits forms the central stalk rotor element with the F(1) delta and epsilon subunits.</text>
</comment>
<dbReference type="InterPro" id="IPR035921">
    <property type="entry name" value="F/V-ATP_Csub_sf"/>
</dbReference>
<keyword evidence="6" id="KW-0406">Ion transport</keyword>
<feature type="domain" description="V-ATPase proteolipid subunit C-like" evidence="7">
    <location>
        <begin position="13"/>
        <end position="76"/>
    </location>
</feature>
<keyword evidence="5 6" id="KW-0472">Membrane</keyword>
<dbReference type="EMBL" id="FNCI01000013">
    <property type="protein sequence ID" value="SDG43662.1"/>
    <property type="molecule type" value="Genomic_DNA"/>
</dbReference>
<evidence type="ECO:0000256" key="4">
    <source>
        <dbReference type="ARBA" id="ARBA00022989"/>
    </source>
</evidence>
<dbReference type="STRING" id="284577.SAMN05216571_11367"/>
<feature type="transmembrane region" description="Helical" evidence="6">
    <location>
        <begin position="59"/>
        <end position="79"/>
    </location>
</feature>
<accession>A0A1G7U7U4</accession>
<evidence type="ECO:0000313" key="9">
    <source>
        <dbReference type="Proteomes" id="UP000198641"/>
    </source>
</evidence>
<evidence type="ECO:0000256" key="2">
    <source>
        <dbReference type="ARBA" id="ARBA00006704"/>
    </source>
</evidence>
<dbReference type="Proteomes" id="UP000198641">
    <property type="component" value="Unassembled WGS sequence"/>
</dbReference>
<name>A0A1G7U7U4_9GAMM</name>
<dbReference type="NCBIfam" id="NF009998">
    <property type="entry name" value="PRK13468.1"/>
    <property type="match status" value="1"/>
</dbReference>
<dbReference type="GO" id="GO:0046933">
    <property type="term" value="F:proton-transporting ATP synthase activity, rotational mechanism"/>
    <property type="evidence" value="ECO:0007669"/>
    <property type="project" value="UniProtKB-UniRule"/>
</dbReference>
<comment type="caution">
    <text evidence="6">Lacks conserved residue(s) required for the propagation of feature annotation.</text>
</comment>
<keyword evidence="4 6" id="KW-1133">Transmembrane helix</keyword>
<evidence type="ECO:0000256" key="5">
    <source>
        <dbReference type="ARBA" id="ARBA00023136"/>
    </source>
</evidence>
<feature type="site" description="Reversibly protonated during proton transport" evidence="6">
    <location>
        <position position="63"/>
    </location>
</feature>
<reference evidence="8 9" key="1">
    <citation type="submission" date="2016-10" db="EMBL/GenBank/DDBJ databases">
        <authorList>
            <person name="de Groot N.N."/>
        </authorList>
    </citation>
    <scope>NUCLEOTIDE SEQUENCE [LARGE SCALE GENOMIC DNA]</scope>
    <source>
        <strain evidence="8 9">BH539</strain>
    </source>
</reference>
<dbReference type="GO" id="GO:0005886">
    <property type="term" value="C:plasma membrane"/>
    <property type="evidence" value="ECO:0007669"/>
    <property type="project" value="UniProtKB-SubCell"/>
</dbReference>
<evidence type="ECO:0000256" key="6">
    <source>
        <dbReference type="HAMAP-Rule" id="MF_01396"/>
    </source>
</evidence>
<sequence>MDSMTLIAVISIFTAGITTGIGTMGPAFSEGRAVATALTSLAQQPDASATITRTLFVGLAMIESTAIYCFVVSMILIFANPFWNHAITLGSGS</sequence>
<dbReference type="GO" id="GO:0008289">
    <property type="term" value="F:lipid binding"/>
    <property type="evidence" value="ECO:0007669"/>
    <property type="project" value="UniProtKB-KW"/>
</dbReference>
<keyword evidence="6" id="KW-1003">Cell membrane</keyword>
<dbReference type="Pfam" id="PF00137">
    <property type="entry name" value="ATP-synt_C"/>
    <property type="match status" value="1"/>
</dbReference>
<dbReference type="NCBIfam" id="TIGR03322">
    <property type="entry name" value="alt_F1F0_F0_C"/>
    <property type="match status" value="1"/>
</dbReference>
<keyword evidence="6" id="KW-0138">CF(0)</keyword>
<evidence type="ECO:0000256" key="3">
    <source>
        <dbReference type="ARBA" id="ARBA00022692"/>
    </source>
</evidence>
<keyword evidence="3 6" id="KW-0812">Transmembrane</keyword>
<dbReference type="SUPFAM" id="SSF81333">
    <property type="entry name" value="F1F0 ATP synthase subunit C"/>
    <property type="match status" value="1"/>
</dbReference>
<gene>
    <name evidence="6" type="primary">atpE</name>
    <name evidence="8" type="ORF">SAMN05216571_11367</name>
</gene>
<dbReference type="HAMAP" id="MF_01396">
    <property type="entry name" value="ATP_synth_c_bact"/>
    <property type="match status" value="1"/>
</dbReference>